<proteinExistence type="predicted"/>
<protein>
    <submittedName>
        <fullName evidence="2">REJ domain-containing protein</fullName>
    </submittedName>
</protein>
<accession>A0A183C3R4</accession>
<dbReference type="Proteomes" id="UP000050741">
    <property type="component" value="Unassembled WGS sequence"/>
</dbReference>
<reference evidence="1" key="1">
    <citation type="submission" date="2014-05" db="EMBL/GenBank/DDBJ databases">
        <title>The genome and life-stage specific transcriptomes of Globodera pallida elucidate key aspects of plant parasitism by a cyst nematode.</title>
        <authorList>
            <person name="Cotton J.A."/>
            <person name="Lilley C.J."/>
            <person name="Jones L.M."/>
            <person name="Kikuchi T."/>
            <person name="Reid A.J."/>
            <person name="Thorpe P."/>
            <person name="Tsai I.J."/>
            <person name="Beasley H."/>
            <person name="Blok V."/>
            <person name="Cock P.J.A."/>
            <person name="Van den Akker S.E."/>
            <person name="Holroyd N."/>
            <person name="Hunt M."/>
            <person name="Mantelin S."/>
            <person name="Naghra H."/>
            <person name="Pain A."/>
            <person name="Palomares-Rius J.E."/>
            <person name="Zarowiecki M."/>
            <person name="Berriman M."/>
            <person name="Jones J.T."/>
            <person name="Urwin P.E."/>
        </authorList>
    </citation>
    <scope>NUCLEOTIDE SEQUENCE [LARGE SCALE GENOMIC DNA]</scope>
    <source>
        <strain evidence="1">Lindley</strain>
    </source>
</reference>
<keyword evidence="1" id="KW-1185">Reference proteome</keyword>
<name>A0A183C3R4_GLOPA</name>
<reference evidence="2" key="2">
    <citation type="submission" date="2016-06" db="UniProtKB">
        <authorList>
            <consortium name="WormBaseParasite"/>
        </authorList>
    </citation>
    <scope>IDENTIFICATION</scope>
</reference>
<dbReference type="WBParaSite" id="GPLIN_000750800">
    <property type="protein sequence ID" value="GPLIN_000750800"/>
    <property type="gene ID" value="GPLIN_000750800"/>
</dbReference>
<organism evidence="1 2">
    <name type="scientific">Globodera pallida</name>
    <name type="common">Potato cyst nematode worm</name>
    <name type="synonym">Heterodera pallida</name>
    <dbReference type="NCBI Taxonomy" id="36090"/>
    <lineage>
        <taxon>Eukaryota</taxon>
        <taxon>Metazoa</taxon>
        <taxon>Ecdysozoa</taxon>
        <taxon>Nematoda</taxon>
        <taxon>Chromadorea</taxon>
        <taxon>Rhabditida</taxon>
        <taxon>Tylenchina</taxon>
        <taxon>Tylenchomorpha</taxon>
        <taxon>Tylenchoidea</taxon>
        <taxon>Heteroderidae</taxon>
        <taxon>Heteroderinae</taxon>
        <taxon>Globodera</taxon>
    </lineage>
</organism>
<sequence length="128" mass="14674">PTLAYNEVLETCGSVEHQKDFGKYFTLNITPTIQGDAFYEVKVSCNENNKLINQSTVTAKKCTITGCSAIFFFARDLCSANEYNILMWKWKNNLAKESLINQKSVREYSKLFILDGQEQLLHYDLADK</sequence>
<dbReference type="AlphaFoldDB" id="A0A183C3R4"/>
<evidence type="ECO:0000313" key="2">
    <source>
        <dbReference type="WBParaSite" id="GPLIN_000750800"/>
    </source>
</evidence>
<evidence type="ECO:0000313" key="1">
    <source>
        <dbReference type="Proteomes" id="UP000050741"/>
    </source>
</evidence>